<evidence type="ECO:0000256" key="2">
    <source>
        <dbReference type="ARBA" id="ARBA00022857"/>
    </source>
</evidence>
<proteinExistence type="inferred from homology"/>
<evidence type="ECO:0000313" key="6">
    <source>
        <dbReference type="Proteomes" id="UP000535890"/>
    </source>
</evidence>
<dbReference type="AlphaFoldDB" id="A0A7Y9DVR1"/>
<dbReference type="GO" id="GO:0016491">
    <property type="term" value="F:oxidoreductase activity"/>
    <property type="evidence" value="ECO:0007669"/>
    <property type="project" value="UniProtKB-KW"/>
</dbReference>
<sequence>MTDVAVVTGAGRGIGAGLARALSERGLHVVVTDVDGAAATRTADALPGPATALPLDVRDAGAQRSVAAAAADLGEVTVWVNNAGVLSTAPVWDATDAEVTSTVEINTLGVVHGCRAAVDVMRRGDILNVVSLSGLGPTPGLAIYGASKAAALSYVQALHIELGGARRPIRCLALCPDAVSTELLRAVSDRPSSALLFTGPRVLGVDEVVAAGIAMLDGKRELRVLPGWRGWLTRTQSMLPVAARTLTPMVARIGERRRPGG</sequence>
<protein>
    <submittedName>
        <fullName evidence="5">NAD(P)-dependent dehydrogenase (Short-subunit alcohol dehydrogenase family)</fullName>
    </submittedName>
</protein>
<dbReference type="PANTHER" id="PTHR43391">
    <property type="entry name" value="RETINOL DEHYDROGENASE-RELATED"/>
    <property type="match status" value="1"/>
</dbReference>
<evidence type="ECO:0000256" key="1">
    <source>
        <dbReference type="ARBA" id="ARBA00006484"/>
    </source>
</evidence>
<reference evidence="5 6" key="1">
    <citation type="submission" date="2020-07" db="EMBL/GenBank/DDBJ databases">
        <title>Sequencing the genomes of 1000 actinobacteria strains.</title>
        <authorList>
            <person name="Klenk H.-P."/>
        </authorList>
    </citation>
    <scope>NUCLEOTIDE SEQUENCE [LARGE SCALE GENOMIC DNA]</scope>
    <source>
        <strain evidence="5 6">DSM 45772</strain>
    </source>
</reference>
<keyword evidence="2" id="KW-0521">NADP</keyword>
<keyword evidence="6" id="KW-1185">Reference proteome</keyword>
<evidence type="ECO:0000313" key="5">
    <source>
        <dbReference type="EMBL" id="NYD36423.1"/>
    </source>
</evidence>
<evidence type="ECO:0000256" key="3">
    <source>
        <dbReference type="ARBA" id="ARBA00023002"/>
    </source>
</evidence>
<organism evidence="5 6">
    <name type="scientific">Actinomycetospora corticicola</name>
    <dbReference type="NCBI Taxonomy" id="663602"/>
    <lineage>
        <taxon>Bacteria</taxon>
        <taxon>Bacillati</taxon>
        <taxon>Actinomycetota</taxon>
        <taxon>Actinomycetes</taxon>
        <taxon>Pseudonocardiales</taxon>
        <taxon>Pseudonocardiaceae</taxon>
        <taxon>Actinomycetospora</taxon>
    </lineage>
</organism>
<dbReference type="CDD" id="cd05233">
    <property type="entry name" value="SDR_c"/>
    <property type="match status" value="1"/>
</dbReference>
<evidence type="ECO:0000256" key="4">
    <source>
        <dbReference type="RuleBase" id="RU000363"/>
    </source>
</evidence>
<dbReference type="Proteomes" id="UP000535890">
    <property type="component" value="Unassembled WGS sequence"/>
</dbReference>
<keyword evidence="3" id="KW-0560">Oxidoreductase</keyword>
<name>A0A7Y9DVR1_9PSEU</name>
<dbReference type="InterPro" id="IPR036291">
    <property type="entry name" value="NAD(P)-bd_dom_sf"/>
</dbReference>
<dbReference type="InterPro" id="IPR002347">
    <property type="entry name" value="SDR_fam"/>
</dbReference>
<dbReference type="PRINTS" id="PR00080">
    <property type="entry name" value="SDRFAMILY"/>
</dbReference>
<accession>A0A7Y9DVR1</accession>
<gene>
    <name evidence="5" type="ORF">BJ983_002525</name>
</gene>
<comment type="caution">
    <text evidence="5">The sequence shown here is derived from an EMBL/GenBank/DDBJ whole genome shotgun (WGS) entry which is preliminary data.</text>
</comment>
<dbReference type="PANTHER" id="PTHR43391:SF14">
    <property type="entry name" value="DEHYDROGENASE_REDUCTASE SDR FAMILY PROTEIN 7-LIKE"/>
    <property type="match status" value="1"/>
</dbReference>
<dbReference type="SUPFAM" id="SSF51735">
    <property type="entry name" value="NAD(P)-binding Rossmann-fold domains"/>
    <property type="match status" value="1"/>
</dbReference>
<dbReference type="InterPro" id="IPR020904">
    <property type="entry name" value="Sc_DH/Rdtase_CS"/>
</dbReference>
<dbReference type="EMBL" id="JACCBN010000001">
    <property type="protein sequence ID" value="NYD36423.1"/>
    <property type="molecule type" value="Genomic_DNA"/>
</dbReference>
<comment type="similarity">
    <text evidence="1 4">Belongs to the short-chain dehydrogenases/reductases (SDR) family.</text>
</comment>
<dbReference type="Pfam" id="PF00106">
    <property type="entry name" value="adh_short"/>
    <property type="match status" value="1"/>
</dbReference>
<dbReference type="Gene3D" id="3.40.50.720">
    <property type="entry name" value="NAD(P)-binding Rossmann-like Domain"/>
    <property type="match status" value="1"/>
</dbReference>
<dbReference type="RefSeq" id="WP_179794105.1">
    <property type="nucleotide sequence ID" value="NZ_BAABHP010000021.1"/>
</dbReference>
<dbReference type="PROSITE" id="PS00061">
    <property type="entry name" value="ADH_SHORT"/>
    <property type="match status" value="1"/>
</dbReference>
<dbReference type="PRINTS" id="PR00081">
    <property type="entry name" value="GDHRDH"/>
</dbReference>